<evidence type="ECO:0000313" key="2">
    <source>
        <dbReference type="EMBL" id="PIC29052.1"/>
    </source>
</evidence>
<organism evidence="2 3">
    <name type="scientific">Caenorhabditis nigoni</name>
    <dbReference type="NCBI Taxonomy" id="1611254"/>
    <lineage>
        <taxon>Eukaryota</taxon>
        <taxon>Metazoa</taxon>
        <taxon>Ecdysozoa</taxon>
        <taxon>Nematoda</taxon>
        <taxon>Chromadorea</taxon>
        <taxon>Rhabditida</taxon>
        <taxon>Rhabditina</taxon>
        <taxon>Rhabditomorpha</taxon>
        <taxon>Rhabditoidea</taxon>
        <taxon>Rhabditidae</taxon>
        <taxon>Peloderinae</taxon>
        <taxon>Caenorhabditis</taxon>
    </lineage>
</organism>
<dbReference type="EMBL" id="PDUG01000005">
    <property type="protein sequence ID" value="PIC29052.1"/>
    <property type="molecule type" value="Genomic_DNA"/>
</dbReference>
<feature type="compositionally biased region" description="Polar residues" evidence="1">
    <location>
        <begin position="34"/>
        <end position="47"/>
    </location>
</feature>
<keyword evidence="3" id="KW-1185">Reference proteome</keyword>
<evidence type="ECO:0000256" key="1">
    <source>
        <dbReference type="SAM" id="MobiDB-lite"/>
    </source>
</evidence>
<evidence type="ECO:0000313" key="3">
    <source>
        <dbReference type="Proteomes" id="UP000230233"/>
    </source>
</evidence>
<dbReference type="AlphaFoldDB" id="A0A2G5TP81"/>
<proteinExistence type="predicted"/>
<feature type="compositionally biased region" description="Basic and acidic residues" evidence="1">
    <location>
        <begin position="52"/>
        <end position="75"/>
    </location>
</feature>
<reference evidence="3" key="1">
    <citation type="submission" date="2017-10" db="EMBL/GenBank/DDBJ databases">
        <title>Rapid genome shrinkage in a self-fertile nematode reveals novel sperm competition proteins.</title>
        <authorList>
            <person name="Yin D."/>
            <person name="Schwarz E.M."/>
            <person name="Thomas C.G."/>
            <person name="Felde R.L."/>
            <person name="Korf I.F."/>
            <person name="Cutter A.D."/>
            <person name="Schartner C.M."/>
            <person name="Ralston E.J."/>
            <person name="Meyer B.J."/>
            <person name="Haag E.S."/>
        </authorList>
    </citation>
    <scope>NUCLEOTIDE SEQUENCE [LARGE SCALE GENOMIC DNA]</scope>
    <source>
        <strain evidence="3">JU1422</strain>
    </source>
</reference>
<protein>
    <submittedName>
        <fullName evidence="2">Uncharacterized protein</fullName>
    </submittedName>
</protein>
<dbReference type="Proteomes" id="UP000230233">
    <property type="component" value="Chromosome V"/>
</dbReference>
<feature type="compositionally biased region" description="Polar residues" evidence="1">
    <location>
        <begin position="1"/>
        <end position="17"/>
    </location>
</feature>
<name>A0A2G5TP81_9PELO</name>
<dbReference type="OrthoDB" id="10278510at2759"/>
<gene>
    <name evidence="2" type="primary">Cnig_chr_V.g20767</name>
    <name evidence="2" type="ORF">B9Z55_020767</name>
</gene>
<feature type="region of interest" description="Disordered" evidence="1">
    <location>
        <begin position="1"/>
        <end position="75"/>
    </location>
</feature>
<comment type="caution">
    <text evidence="2">The sequence shown here is derived from an EMBL/GenBank/DDBJ whole genome shotgun (WGS) entry which is preliminary data.</text>
</comment>
<accession>A0A2G5TP81</accession>
<sequence>MSHLNSMEENFNDSHSGPQMDPMEDANKTEKLDQQSGKISNAFNDMKQQVAGREDREKRCEMNKKCEKEEIKRHY</sequence>